<proteinExistence type="predicted"/>
<sequence>MYSDIEEAYKALQKEMERQAIQTLLQVKTQEVQEMKQSSQTKLDALGVAMYQTRQRDLPGDLTGALTGKASEAGQAFLKNMNQLVFRSPVKGC</sequence>
<protein>
    <submittedName>
        <fullName evidence="1">Uncharacterized protein</fullName>
    </submittedName>
</protein>
<organism evidence="1 2">
    <name type="scientific">Pseudolactococcus paracarnosus</name>
    <dbReference type="NCBI Taxonomy" id="2749962"/>
    <lineage>
        <taxon>Bacteria</taxon>
        <taxon>Bacillati</taxon>
        <taxon>Bacillota</taxon>
        <taxon>Bacilli</taxon>
        <taxon>Lactobacillales</taxon>
        <taxon>Streptococcaceae</taxon>
        <taxon>Pseudolactococcus</taxon>
    </lineage>
</organism>
<dbReference type="AlphaFoldDB" id="A0A7L4WGQ0"/>
<dbReference type="Proteomes" id="UP000516280">
    <property type="component" value="Chromosome"/>
</dbReference>
<reference evidence="1 2" key="1">
    <citation type="submission" date="2016-09" db="EMBL/GenBank/DDBJ databases">
        <title>Lactic acid bacteria from MAP meat Genome sequencing and assembly.</title>
        <authorList>
            <person name="Behr J."/>
            <person name="Hilgarth M."/>
            <person name="Vogel R.F."/>
        </authorList>
    </citation>
    <scope>NUCLEOTIDE SEQUENCE [LARGE SCALE GENOMIC DNA]</scope>
    <source>
        <strain evidence="1 2">TMW21615</strain>
    </source>
</reference>
<dbReference type="EMBL" id="CP017195">
    <property type="protein sequence ID" value="QDJ28620.1"/>
    <property type="molecule type" value="Genomic_DNA"/>
</dbReference>
<accession>A0A7L4WGQ0</accession>
<dbReference type="KEGG" id="lpaa:BHS01_08825"/>
<dbReference type="RefSeq" id="WP_188347987.1">
    <property type="nucleotide sequence ID" value="NZ_CP017195.1"/>
</dbReference>
<name>A0A7L4WGQ0_9LACT</name>
<evidence type="ECO:0000313" key="1">
    <source>
        <dbReference type="EMBL" id="QDJ28620.1"/>
    </source>
</evidence>
<gene>
    <name evidence="1" type="ORF">BHS01_08825</name>
</gene>
<evidence type="ECO:0000313" key="2">
    <source>
        <dbReference type="Proteomes" id="UP000516280"/>
    </source>
</evidence>